<accession>A0A077ZZI0</accession>
<feature type="compositionally biased region" description="Low complexity" evidence="1">
    <location>
        <begin position="275"/>
        <end position="285"/>
    </location>
</feature>
<dbReference type="Proteomes" id="UP000039865">
    <property type="component" value="Unassembled WGS sequence"/>
</dbReference>
<feature type="compositionally biased region" description="Basic and acidic residues" evidence="1">
    <location>
        <begin position="126"/>
        <end position="143"/>
    </location>
</feature>
<evidence type="ECO:0000313" key="2">
    <source>
        <dbReference type="EMBL" id="CDW75007.1"/>
    </source>
</evidence>
<feature type="compositionally biased region" description="Basic and acidic residues" evidence="1">
    <location>
        <begin position="239"/>
        <end position="253"/>
    </location>
</feature>
<evidence type="ECO:0000313" key="3">
    <source>
        <dbReference type="Proteomes" id="UP000039865"/>
    </source>
</evidence>
<feature type="region of interest" description="Disordered" evidence="1">
    <location>
        <begin position="46"/>
        <end position="285"/>
    </location>
</feature>
<dbReference type="AlphaFoldDB" id="A0A077ZZI0"/>
<gene>
    <name evidence="2" type="primary">Contig14487.g15437</name>
    <name evidence="2" type="ORF">STYLEM_3992</name>
</gene>
<protein>
    <submittedName>
        <fullName evidence="2">Uncharacterized protein</fullName>
    </submittedName>
</protein>
<dbReference type="EMBL" id="CCKQ01003869">
    <property type="protein sequence ID" value="CDW75007.1"/>
    <property type="molecule type" value="Genomic_DNA"/>
</dbReference>
<proteinExistence type="predicted"/>
<name>A0A077ZZI0_STYLE</name>
<sequence length="285" mass="32739">MAQSVELVTYFRGFKDQINELLQGLYHQSKQLLLDIENKEEKAVELAQVQNKVDQQKPNIQQSKKDRETSERKNEKSSSSDSSSESEREVGKKATMIINGKEKSIPESAIVKPGQSDDSSSDSDSQDEKNDKMKTDDKSKKQLDSNQIAVKKRGRPRKLDQGNKDAPVVKRVKYDENGQVIKIRKPRKNRQTQPLDDDNSKVRKLDKHDQSQDKDLKLLPKKRGRKPKNAINDEDEDIEKMLEEEVNQRERKMQNYKGVEESSSQEEQIRKSKYSESSSSGSSQN</sequence>
<feature type="compositionally biased region" description="Basic and acidic residues" evidence="1">
    <location>
        <begin position="198"/>
        <end position="218"/>
    </location>
</feature>
<evidence type="ECO:0000256" key="1">
    <source>
        <dbReference type="SAM" id="MobiDB-lite"/>
    </source>
</evidence>
<feature type="compositionally biased region" description="Basic residues" evidence="1">
    <location>
        <begin position="219"/>
        <end position="228"/>
    </location>
</feature>
<feature type="compositionally biased region" description="Basic and acidic residues" evidence="1">
    <location>
        <begin position="63"/>
        <end position="78"/>
    </location>
</feature>
<keyword evidence="3" id="KW-1185">Reference proteome</keyword>
<feature type="compositionally biased region" description="Polar residues" evidence="1">
    <location>
        <begin position="48"/>
        <end position="62"/>
    </location>
</feature>
<dbReference type="InParanoid" id="A0A077ZZI0"/>
<reference evidence="2 3" key="1">
    <citation type="submission" date="2014-06" db="EMBL/GenBank/DDBJ databases">
        <authorList>
            <person name="Swart Estienne"/>
        </authorList>
    </citation>
    <scope>NUCLEOTIDE SEQUENCE [LARGE SCALE GENOMIC DNA]</scope>
    <source>
        <strain evidence="2 3">130c</strain>
    </source>
</reference>
<organism evidence="2 3">
    <name type="scientific">Stylonychia lemnae</name>
    <name type="common">Ciliate</name>
    <dbReference type="NCBI Taxonomy" id="5949"/>
    <lineage>
        <taxon>Eukaryota</taxon>
        <taxon>Sar</taxon>
        <taxon>Alveolata</taxon>
        <taxon>Ciliophora</taxon>
        <taxon>Intramacronucleata</taxon>
        <taxon>Spirotrichea</taxon>
        <taxon>Stichotrichia</taxon>
        <taxon>Sporadotrichida</taxon>
        <taxon>Oxytrichidae</taxon>
        <taxon>Stylonychinae</taxon>
        <taxon>Stylonychia</taxon>
    </lineage>
</organism>